<dbReference type="Proteomes" id="UP001465976">
    <property type="component" value="Unassembled WGS sequence"/>
</dbReference>
<name>A0ABR3F3H5_9AGAR</name>
<accession>A0ABR3F3H5</accession>
<feature type="domain" description="Protein kinase" evidence="1">
    <location>
        <begin position="461"/>
        <end position="743"/>
    </location>
</feature>
<dbReference type="InterPro" id="IPR008271">
    <property type="entry name" value="Ser/Thr_kinase_AS"/>
</dbReference>
<dbReference type="InterPro" id="IPR051681">
    <property type="entry name" value="Ser/Thr_Kinases-Pseudokinases"/>
</dbReference>
<evidence type="ECO:0000313" key="2">
    <source>
        <dbReference type="EMBL" id="KAL0569672.1"/>
    </source>
</evidence>
<dbReference type="Pfam" id="PF07714">
    <property type="entry name" value="PK_Tyr_Ser-Thr"/>
    <property type="match status" value="1"/>
</dbReference>
<reference evidence="2 3" key="1">
    <citation type="submission" date="2024-02" db="EMBL/GenBank/DDBJ databases">
        <title>A draft genome for the cacao thread blight pathogen Marasmius crinis-equi.</title>
        <authorList>
            <person name="Cohen S.P."/>
            <person name="Baruah I.K."/>
            <person name="Amoako-Attah I."/>
            <person name="Bukari Y."/>
            <person name="Meinhardt L.W."/>
            <person name="Bailey B.A."/>
        </authorList>
    </citation>
    <scope>NUCLEOTIDE SEQUENCE [LARGE SCALE GENOMIC DNA]</scope>
    <source>
        <strain evidence="2 3">GH-76</strain>
    </source>
</reference>
<dbReference type="PROSITE" id="PS50011">
    <property type="entry name" value="PROTEIN_KINASE_DOM"/>
    <property type="match status" value="1"/>
</dbReference>
<dbReference type="SUPFAM" id="SSF56112">
    <property type="entry name" value="Protein kinase-like (PK-like)"/>
    <property type="match status" value="1"/>
</dbReference>
<dbReference type="Gene3D" id="1.10.510.10">
    <property type="entry name" value="Transferase(Phosphotransferase) domain 1"/>
    <property type="match status" value="1"/>
</dbReference>
<evidence type="ECO:0000259" key="1">
    <source>
        <dbReference type="PROSITE" id="PS50011"/>
    </source>
</evidence>
<keyword evidence="3" id="KW-1185">Reference proteome</keyword>
<evidence type="ECO:0000313" key="3">
    <source>
        <dbReference type="Proteomes" id="UP001465976"/>
    </source>
</evidence>
<sequence length="752" mass="86371">MKLLIPQYLPPIIWKLWQSYRDRHGGPSTSNSRVYGYDVYTTELFETNPESVGPGNQSIFQDFDVPSYLYPAVRASLHEAEKAFHALEARAEVAITHIIETVISSTLAHPPALTLDSETFLTIIKFFSFVRFRNSSCYRKVVETLMEPGVTFRKSSRIQRIKPACNAFIQQLRYQALLRSFTRFFNADIKAMNCELSSDVIATLPMPIFRSRVWTEPRQIREDPWLEEFNFHCWEFCRKAEVYIGVVSQNEQEYILPDTCFGMLDESFGGGVGREERDPKSESSDSFFPVLPTLSLYILRGEDPWICNQCQGSVTVQVTEELPLDVHLRNAMILSTVPYYRNRTTQRFHSFNTPPRTPSRSITPLSCTTEYFDVKLEHTHLPEIQDVYVYSPRIYFCSLWSITESISSYDEFRCRWIADTFVDYTRLKQRCRQKFEIDGLAKMLTVKGSLKIHDLTDEIEFFGNSALCHGGFSDVWKGEWFDPVEKKQRTVAIKYLRQVMFQDAREEFLKRLHAEVITWHQLAHRNLATLYGLVQNPSSIGMVSLWCDGGTICRYVKDNPEAGKLELLVQIASGVSYLHNFVPPIVHGDLKAGNILIDSQGQAVITDFGLSKIMSDHLSSTGKRKPTSFFAGSTRWMALELIRAQLEDKKIQVTTRSDVYAFGAVCLEVLTGRLPYPLRKNDFSVLLDIIQGIKPYQRDAAVVNELLGDEQEVFWNVVEACWDPEPFLRPRMENVVRVLVGLLPKAQSAPWQ</sequence>
<dbReference type="SMART" id="SM00220">
    <property type="entry name" value="S_TKc"/>
    <property type="match status" value="1"/>
</dbReference>
<protein>
    <recommendedName>
        <fullName evidence="1">Protein kinase domain-containing protein</fullName>
    </recommendedName>
</protein>
<comment type="caution">
    <text evidence="2">The sequence shown here is derived from an EMBL/GenBank/DDBJ whole genome shotgun (WGS) entry which is preliminary data.</text>
</comment>
<dbReference type="EMBL" id="JBAHYK010001071">
    <property type="protein sequence ID" value="KAL0569672.1"/>
    <property type="molecule type" value="Genomic_DNA"/>
</dbReference>
<dbReference type="PROSITE" id="PS00108">
    <property type="entry name" value="PROTEIN_KINASE_ST"/>
    <property type="match status" value="1"/>
</dbReference>
<dbReference type="PANTHER" id="PTHR44329">
    <property type="entry name" value="SERINE/THREONINE-PROTEIN KINASE TNNI3K-RELATED"/>
    <property type="match status" value="1"/>
</dbReference>
<proteinExistence type="predicted"/>
<gene>
    <name evidence="2" type="ORF">V5O48_012285</name>
</gene>
<dbReference type="InterPro" id="IPR011009">
    <property type="entry name" value="Kinase-like_dom_sf"/>
</dbReference>
<dbReference type="InterPro" id="IPR000719">
    <property type="entry name" value="Prot_kinase_dom"/>
</dbReference>
<dbReference type="InterPro" id="IPR001245">
    <property type="entry name" value="Ser-Thr/Tyr_kinase_cat_dom"/>
</dbReference>
<organism evidence="2 3">
    <name type="scientific">Marasmius crinis-equi</name>
    <dbReference type="NCBI Taxonomy" id="585013"/>
    <lineage>
        <taxon>Eukaryota</taxon>
        <taxon>Fungi</taxon>
        <taxon>Dikarya</taxon>
        <taxon>Basidiomycota</taxon>
        <taxon>Agaricomycotina</taxon>
        <taxon>Agaricomycetes</taxon>
        <taxon>Agaricomycetidae</taxon>
        <taxon>Agaricales</taxon>
        <taxon>Marasmiineae</taxon>
        <taxon>Marasmiaceae</taxon>
        <taxon>Marasmius</taxon>
    </lineage>
</organism>